<feature type="compositionally biased region" description="Polar residues" evidence="1">
    <location>
        <begin position="124"/>
        <end position="135"/>
    </location>
</feature>
<protein>
    <submittedName>
        <fullName evidence="2">Uncharacterized protein</fullName>
    </submittedName>
</protein>
<accession>A0A166VZT0</accession>
<evidence type="ECO:0000256" key="1">
    <source>
        <dbReference type="SAM" id="MobiDB-lite"/>
    </source>
</evidence>
<gene>
    <name evidence="2" type="ORF">FIBSPDRAFT_375580</name>
</gene>
<reference evidence="2 3" key="1">
    <citation type="journal article" date="2016" name="Mol. Biol. Evol.">
        <title>Comparative Genomics of Early-Diverging Mushroom-Forming Fungi Provides Insights into the Origins of Lignocellulose Decay Capabilities.</title>
        <authorList>
            <person name="Nagy L.G."/>
            <person name="Riley R."/>
            <person name="Tritt A."/>
            <person name="Adam C."/>
            <person name="Daum C."/>
            <person name="Floudas D."/>
            <person name="Sun H."/>
            <person name="Yadav J.S."/>
            <person name="Pangilinan J."/>
            <person name="Larsson K.H."/>
            <person name="Matsuura K."/>
            <person name="Barry K."/>
            <person name="Labutti K."/>
            <person name="Kuo R."/>
            <person name="Ohm R.A."/>
            <person name="Bhattacharya S.S."/>
            <person name="Shirouzu T."/>
            <person name="Yoshinaga Y."/>
            <person name="Martin F.M."/>
            <person name="Grigoriev I.V."/>
            <person name="Hibbett D.S."/>
        </authorList>
    </citation>
    <scope>NUCLEOTIDE SEQUENCE [LARGE SCALE GENOMIC DNA]</scope>
    <source>
        <strain evidence="2 3">CBS 109695</strain>
    </source>
</reference>
<keyword evidence="3" id="KW-1185">Reference proteome</keyword>
<feature type="compositionally biased region" description="Basic and acidic residues" evidence="1">
    <location>
        <begin position="100"/>
        <end position="110"/>
    </location>
</feature>
<dbReference type="Proteomes" id="UP000076532">
    <property type="component" value="Unassembled WGS sequence"/>
</dbReference>
<organism evidence="2 3">
    <name type="scientific">Athelia psychrophila</name>
    <dbReference type="NCBI Taxonomy" id="1759441"/>
    <lineage>
        <taxon>Eukaryota</taxon>
        <taxon>Fungi</taxon>
        <taxon>Dikarya</taxon>
        <taxon>Basidiomycota</taxon>
        <taxon>Agaricomycotina</taxon>
        <taxon>Agaricomycetes</taxon>
        <taxon>Agaricomycetidae</taxon>
        <taxon>Atheliales</taxon>
        <taxon>Atheliaceae</taxon>
        <taxon>Athelia</taxon>
    </lineage>
</organism>
<sequence length="135" mass="15472">MYIHSPSWLRWGLQETWPHAAPLLAFNDRFPRFWLHLLRTTPTSLPHLRPPSQQLHLSDKRGVFVFFDGKSPPPAQSRPSEVIRKLYNICMGVSDEKALVLGRQDGRPSDPRALGTESREQRTRSNSNTNIGLEC</sequence>
<proteinExistence type="predicted"/>
<evidence type="ECO:0000313" key="3">
    <source>
        <dbReference type="Proteomes" id="UP000076532"/>
    </source>
</evidence>
<evidence type="ECO:0000313" key="2">
    <source>
        <dbReference type="EMBL" id="KZP33232.1"/>
    </source>
</evidence>
<feature type="region of interest" description="Disordered" evidence="1">
    <location>
        <begin position="100"/>
        <end position="135"/>
    </location>
</feature>
<dbReference type="AlphaFoldDB" id="A0A166VZT0"/>
<dbReference type="EMBL" id="KV417483">
    <property type="protein sequence ID" value="KZP33232.1"/>
    <property type="molecule type" value="Genomic_DNA"/>
</dbReference>
<name>A0A166VZT0_9AGAM</name>